<evidence type="ECO:0000256" key="9">
    <source>
        <dbReference type="ARBA" id="ARBA00040345"/>
    </source>
</evidence>
<comment type="similarity">
    <text evidence="8">Belongs to the glycosyltransferase 2 family. CrtQ subfamily.</text>
</comment>
<feature type="domain" description="Glycosyltransferase 2-like" evidence="10">
    <location>
        <begin position="7"/>
        <end position="116"/>
    </location>
</feature>
<sequence>MIEAVGVLVPARDEAAGIARCLRAVRVALAEAGLPSRVCVVADRCRDETAEIAAGYADVVVNETPLAMGELRNLGVARLPARGWVLSTDADTVVPPNWVVDHLRHARAGADAVAGMADLDDPTALGAETLGRYSRLLAVGTHAYAANLGVRADMLHRVGGFPAVASAEEHALLARLRAAGGRVVHATDVRVRTSARTRGRAQGGLADLLRGLGA</sequence>
<evidence type="ECO:0000313" key="11">
    <source>
        <dbReference type="EMBL" id="GAA4559185.1"/>
    </source>
</evidence>
<evidence type="ECO:0000256" key="1">
    <source>
        <dbReference type="ARBA" id="ARBA00004236"/>
    </source>
</evidence>
<evidence type="ECO:0000256" key="5">
    <source>
        <dbReference type="ARBA" id="ARBA00023136"/>
    </source>
</evidence>
<keyword evidence="3" id="KW-0328">Glycosyltransferase</keyword>
<gene>
    <name evidence="11" type="ORF">GCM10023175_66660</name>
</gene>
<protein>
    <recommendedName>
        <fullName evidence="9">4,4'-diaponeurosporenoate glycosyltransferase</fullName>
    </recommendedName>
</protein>
<name>A0ABP8S3N7_9PSEU</name>
<evidence type="ECO:0000256" key="6">
    <source>
        <dbReference type="ARBA" id="ARBA00037281"/>
    </source>
</evidence>
<comment type="pathway">
    <text evidence="7">Carotenoid biosynthesis; staphyloxanthin biosynthesis; staphyloxanthin from farnesyl diphosphate: step 4/5.</text>
</comment>
<dbReference type="InterPro" id="IPR001173">
    <property type="entry name" value="Glyco_trans_2-like"/>
</dbReference>
<dbReference type="Gene3D" id="3.90.550.10">
    <property type="entry name" value="Spore Coat Polysaccharide Biosynthesis Protein SpsA, Chain A"/>
    <property type="match status" value="1"/>
</dbReference>
<dbReference type="Pfam" id="PF00535">
    <property type="entry name" value="Glycos_transf_2"/>
    <property type="match status" value="1"/>
</dbReference>
<dbReference type="EMBL" id="BAABGT010000117">
    <property type="protein sequence ID" value="GAA4559185.1"/>
    <property type="molecule type" value="Genomic_DNA"/>
</dbReference>
<keyword evidence="2" id="KW-1003">Cell membrane</keyword>
<evidence type="ECO:0000256" key="3">
    <source>
        <dbReference type="ARBA" id="ARBA00022676"/>
    </source>
</evidence>
<evidence type="ECO:0000256" key="2">
    <source>
        <dbReference type="ARBA" id="ARBA00022475"/>
    </source>
</evidence>
<dbReference type="SUPFAM" id="SSF53448">
    <property type="entry name" value="Nucleotide-diphospho-sugar transferases"/>
    <property type="match status" value="1"/>
</dbReference>
<evidence type="ECO:0000256" key="8">
    <source>
        <dbReference type="ARBA" id="ARBA00038120"/>
    </source>
</evidence>
<dbReference type="PANTHER" id="PTHR43646:SF2">
    <property type="entry name" value="GLYCOSYLTRANSFERASE 2-LIKE DOMAIN-CONTAINING PROTEIN"/>
    <property type="match status" value="1"/>
</dbReference>
<proteinExistence type="inferred from homology"/>
<reference evidence="12" key="1">
    <citation type="journal article" date="2019" name="Int. J. Syst. Evol. Microbiol.">
        <title>The Global Catalogue of Microorganisms (GCM) 10K type strain sequencing project: providing services to taxonomists for standard genome sequencing and annotation.</title>
        <authorList>
            <consortium name="The Broad Institute Genomics Platform"/>
            <consortium name="The Broad Institute Genome Sequencing Center for Infectious Disease"/>
            <person name="Wu L."/>
            <person name="Ma J."/>
        </authorList>
    </citation>
    <scope>NUCLEOTIDE SEQUENCE [LARGE SCALE GENOMIC DNA]</scope>
    <source>
        <strain evidence="12">JCM 17906</strain>
    </source>
</reference>
<keyword evidence="5" id="KW-0472">Membrane</keyword>
<evidence type="ECO:0000313" key="12">
    <source>
        <dbReference type="Proteomes" id="UP001501598"/>
    </source>
</evidence>
<evidence type="ECO:0000259" key="10">
    <source>
        <dbReference type="Pfam" id="PF00535"/>
    </source>
</evidence>
<comment type="subcellular location">
    <subcellularLocation>
        <location evidence="1">Cell membrane</location>
    </subcellularLocation>
</comment>
<organism evidence="11 12">
    <name type="scientific">Pseudonocardia xishanensis</name>
    <dbReference type="NCBI Taxonomy" id="630995"/>
    <lineage>
        <taxon>Bacteria</taxon>
        <taxon>Bacillati</taxon>
        <taxon>Actinomycetota</taxon>
        <taxon>Actinomycetes</taxon>
        <taxon>Pseudonocardiales</taxon>
        <taxon>Pseudonocardiaceae</taxon>
        <taxon>Pseudonocardia</taxon>
    </lineage>
</organism>
<dbReference type="CDD" id="cd00761">
    <property type="entry name" value="Glyco_tranf_GTA_type"/>
    <property type="match status" value="1"/>
</dbReference>
<comment type="function">
    <text evidence="6">Catalyzes the glycosylation of 4,4'-diaponeurosporenoate, i.e. the esterification of glucose at the C1'' position with the carboxyl group of 4,4'-diaponeurosporenic acid, to form glycosyl-4,4'-diaponeurosporenoate. This is a step in the biosynthesis of staphyloxanthin, an orange pigment present in most staphylococci strains.</text>
</comment>
<dbReference type="PANTHER" id="PTHR43646">
    <property type="entry name" value="GLYCOSYLTRANSFERASE"/>
    <property type="match status" value="1"/>
</dbReference>
<evidence type="ECO:0000256" key="4">
    <source>
        <dbReference type="ARBA" id="ARBA00022679"/>
    </source>
</evidence>
<dbReference type="InterPro" id="IPR029044">
    <property type="entry name" value="Nucleotide-diphossugar_trans"/>
</dbReference>
<comment type="caution">
    <text evidence="11">The sequence shown here is derived from an EMBL/GenBank/DDBJ whole genome shotgun (WGS) entry which is preliminary data.</text>
</comment>
<evidence type="ECO:0000256" key="7">
    <source>
        <dbReference type="ARBA" id="ARBA00037904"/>
    </source>
</evidence>
<accession>A0ABP8S3N7</accession>
<dbReference type="Proteomes" id="UP001501598">
    <property type="component" value="Unassembled WGS sequence"/>
</dbReference>
<keyword evidence="12" id="KW-1185">Reference proteome</keyword>
<keyword evidence="4" id="KW-0808">Transferase</keyword>